<name>A0AAD5UBH1_9FUNG</name>
<dbReference type="Pfam" id="PF00149">
    <property type="entry name" value="Metallophos"/>
    <property type="match status" value="1"/>
</dbReference>
<dbReference type="PANTHER" id="PTHR22953">
    <property type="entry name" value="ACID PHOSPHATASE RELATED"/>
    <property type="match status" value="1"/>
</dbReference>
<accession>A0AAD5UBH1</accession>
<feature type="transmembrane region" description="Helical" evidence="2">
    <location>
        <begin position="691"/>
        <end position="714"/>
    </location>
</feature>
<dbReference type="InterPro" id="IPR029052">
    <property type="entry name" value="Metallo-depent_PP-like"/>
</dbReference>
<evidence type="ECO:0000256" key="2">
    <source>
        <dbReference type="SAM" id="Phobius"/>
    </source>
</evidence>
<sequence length="806" mass="91477">MSSVLILLLASALFTKTSSFGTKCRLKESDDAMKISSLPRTNEAVPRDLKMVFVGDQGINDNSYTVLKMIRDWNPDGIVQLGDFDYEDNPQAFMNMYDSTIPKHIPVFPVVGNHDIVRWETYSKLFKKRLEFSGALANCEGDLGINMQCNFKGLNLLLSGIGTMGRNHASFLNKTLTKAEDKGWNICCWHKNQRLYQTGDKQDETGYEVYDTCRRHGAMIFTAHQHLYARTKLMEGFETQVIAERKYYPQDYAGSTFVKRDFLDDEETIDVFRHHKNRKNKKVLKKNLYTKSTPRVSDNGSFDLLNLSPGFSFVTLSGLGGNSIRPWQDGLQLKEWWSANAAEDNNAQYGAVFCTFNINNDENLAKCEFIDINGKLWDKFYVNASKGRRDSFSSFSKNSAYRALNLNNAPQSNELNFPQIKLPDDTNSKTRFLEVSIDSKHDIITFEKRQETISILSIKDIDHAILKFPLAQKVGKSLNHNNSNSSLIHALHFKNLKLFNGERILKSHLQLMLSRPTNGGKNWKDSSLGIKIKVAGDEEEIIIDGDKEDWDVGEVWVSRDLSSIVNKVVKLQRFQDEELEFSVKLLIEGWTISKNAKGEHLVESRGVNGIGDDELSLCTSPTLAVILEKQRINTIPSPTYYKFSQSIQRNLFKSLSTATETATNIKAKLEKKLPEKETFKSISKKYGYTAFLVYTFLTTLLFTSVFSAITYSGLTPNEIEKKVKSFKDNYLPFLVSQSKEEQIESIDEESKIVSWFKKLGISENLATHLTNAVLAMTLTKLVSPLKIALSIAVTPSVAKRLKFLRR</sequence>
<evidence type="ECO:0000313" key="6">
    <source>
        <dbReference type="Proteomes" id="UP001211065"/>
    </source>
</evidence>
<keyword evidence="2" id="KW-0812">Transmembrane</keyword>
<evidence type="ECO:0000256" key="1">
    <source>
        <dbReference type="ARBA" id="ARBA00022729"/>
    </source>
</evidence>
<protein>
    <recommendedName>
        <fullName evidence="4">Calcineurin-like phosphoesterase domain-containing protein</fullName>
    </recommendedName>
</protein>
<dbReference type="PANTHER" id="PTHR22953:SF153">
    <property type="entry name" value="PURPLE ACID PHOSPHATASE"/>
    <property type="match status" value="1"/>
</dbReference>
<feature type="signal peptide" evidence="3">
    <location>
        <begin position="1"/>
        <end position="19"/>
    </location>
</feature>
<feature type="domain" description="Calcineurin-like phosphoesterase" evidence="4">
    <location>
        <begin position="59"/>
        <end position="227"/>
    </location>
</feature>
<keyword evidence="1 3" id="KW-0732">Signal</keyword>
<proteinExistence type="predicted"/>
<feature type="chain" id="PRO_5041951762" description="Calcineurin-like phosphoesterase domain-containing protein" evidence="3">
    <location>
        <begin position="20"/>
        <end position="806"/>
    </location>
</feature>
<evidence type="ECO:0000259" key="4">
    <source>
        <dbReference type="Pfam" id="PF00149"/>
    </source>
</evidence>
<dbReference type="AlphaFoldDB" id="A0AAD5UBH1"/>
<dbReference type="EMBL" id="JADGJW010000005">
    <property type="protein sequence ID" value="KAJ3228144.1"/>
    <property type="molecule type" value="Genomic_DNA"/>
</dbReference>
<dbReference type="SUPFAM" id="SSF56300">
    <property type="entry name" value="Metallo-dependent phosphatases"/>
    <property type="match status" value="1"/>
</dbReference>
<dbReference type="GO" id="GO:0003993">
    <property type="term" value="F:acid phosphatase activity"/>
    <property type="evidence" value="ECO:0007669"/>
    <property type="project" value="InterPro"/>
</dbReference>
<dbReference type="Proteomes" id="UP001211065">
    <property type="component" value="Unassembled WGS sequence"/>
</dbReference>
<keyword evidence="2" id="KW-0472">Membrane</keyword>
<dbReference type="InterPro" id="IPR039331">
    <property type="entry name" value="PAPs-like"/>
</dbReference>
<dbReference type="InterPro" id="IPR004843">
    <property type="entry name" value="Calcineurin-like_PHP"/>
</dbReference>
<organism evidence="5 6">
    <name type="scientific">Clydaea vesicula</name>
    <dbReference type="NCBI Taxonomy" id="447962"/>
    <lineage>
        <taxon>Eukaryota</taxon>
        <taxon>Fungi</taxon>
        <taxon>Fungi incertae sedis</taxon>
        <taxon>Chytridiomycota</taxon>
        <taxon>Chytridiomycota incertae sedis</taxon>
        <taxon>Chytridiomycetes</taxon>
        <taxon>Lobulomycetales</taxon>
        <taxon>Lobulomycetaceae</taxon>
        <taxon>Clydaea</taxon>
    </lineage>
</organism>
<dbReference type="Gene3D" id="3.60.21.10">
    <property type="match status" value="1"/>
</dbReference>
<gene>
    <name evidence="5" type="ORF">HK099_006024</name>
</gene>
<evidence type="ECO:0000313" key="5">
    <source>
        <dbReference type="EMBL" id="KAJ3228144.1"/>
    </source>
</evidence>
<comment type="caution">
    <text evidence="5">The sequence shown here is derived from an EMBL/GenBank/DDBJ whole genome shotgun (WGS) entry which is preliminary data.</text>
</comment>
<keyword evidence="6" id="KW-1185">Reference proteome</keyword>
<reference evidence="5" key="1">
    <citation type="submission" date="2020-05" db="EMBL/GenBank/DDBJ databases">
        <title>Phylogenomic resolution of chytrid fungi.</title>
        <authorList>
            <person name="Stajich J.E."/>
            <person name="Amses K."/>
            <person name="Simmons R."/>
            <person name="Seto K."/>
            <person name="Myers J."/>
            <person name="Bonds A."/>
            <person name="Quandt C.A."/>
            <person name="Barry K."/>
            <person name="Liu P."/>
            <person name="Grigoriev I."/>
            <person name="Longcore J.E."/>
            <person name="James T.Y."/>
        </authorList>
    </citation>
    <scope>NUCLEOTIDE SEQUENCE</scope>
    <source>
        <strain evidence="5">JEL0476</strain>
    </source>
</reference>
<evidence type="ECO:0000256" key="3">
    <source>
        <dbReference type="SAM" id="SignalP"/>
    </source>
</evidence>
<keyword evidence="2" id="KW-1133">Transmembrane helix</keyword>